<reference evidence="2 3" key="1">
    <citation type="submission" date="2017-03" db="EMBL/GenBank/DDBJ databases">
        <authorList>
            <person name="Afonso C.L."/>
            <person name="Miller P.J."/>
            <person name="Scott M.A."/>
            <person name="Spackman E."/>
            <person name="Goraichik I."/>
            <person name="Dimitrov K.M."/>
            <person name="Suarez D.L."/>
            <person name="Swayne D.E."/>
        </authorList>
    </citation>
    <scope>NUCLEOTIDE SEQUENCE [LARGE SCALE GENOMIC DNA]</scope>
    <source>
        <strain evidence="2 3">CECT 7450</strain>
    </source>
</reference>
<dbReference type="NCBIfam" id="NF009316">
    <property type="entry name" value="PRK12674.1-5"/>
    <property type="match status" value="1"/>
</dbReference>
<accession>A0A1X7A6E5</accession>
<feature type="transmembrane region" description="Helical" evidence="1">
    <location>
        <begin position="6"/>
        <end position="28"/>
    </location>
</feature>
<dbReference type="Proteomes" id="UP000193061">
    <property type="component" value="Unassembled WGS sequence"/>
</dbReference>
<feature type="transmembrane region" description="Helical" evidence="1">
    <location>
        <begin position="40"/>
        <end position="62"/>
    </location>
</feature>
<evidence type="ECO:0000313" key="2">
    <source>
        <dbReference type="EMBL" id="SLN71716.1"/>
    </source>
</evidence>
<keyword evidence="1" id="KW-0812">Transmembrane</keyword>
<dbReference type="GO" id="GO:0015385">
    <property type="term" value="F:sodium:proton antiporter activity"/>
    <property type="evidence" value="ECO:0007669"/>
    <property type="project" value="TreeGrafter"/>
</dbReference>
<name>A0A1X7A6E5_9RHOB</name>
<dbReference type="Pfam" id="PF03334">
    <property type="entry name" value="PhaG_MnhG_YufB"/>
    <property type="match status" value="1"/>
</dbReference>
<protein>
    <submittedName>
        <fullName evidence="2">Na(+)/H(+) antiporter subunit G</fullName>
    </submittedName>
</protein>
<feature type="transmembrane region" description="Helical" evidence="1">
    <location>
        <begin position="68"/>
        <end position="89"/>
    </location>
</feature>
<organism evidence="2 3">
    <name type="scientific">Roseovarius albus</name>
    <dbReference type="NCBI Taxonomy" id="1247867"/>
    <lineage>
        <taxon>Bacteria</taxon>
        <taxon>Pseudomonadati</taxon>
        <taxon>Pseudomonadota</taxon>
        <taxon>Alphaproteobacteria</taxon>
        <taxon>Rhodobacterales</taxon>
        <taxon>Roseobacteraceae</taxon>
        <taxon>Roseovarius</taxon>
    </lineage>
</organism>
<dbReference type="RefSeq" id="WP_085807605.1">
    <property type="nucleotide sequence ID" value="NZ_FWFX01000018.1"/>
</dbReference>
<proteinExistence type="predicted"/>
<dbReference type="OrthoDB" id="4427992at2"/>
<dbReference type="InterPro" id="IPR005133">
    <property type="entry name" value="PhaG_MnhG_YufB"/>
</dbReference>
<keyword evidence="1" id="KW-1133">Transmembrane helix</keyword>
<dbReference type="PANTHER" id="PTHR34703">
    <property type="entry name" value="ANTIPORTER SUBUNIT MNHG2-RELATED"/>
    <property type="match status" value="1"/>
</dbReference>
<evidence type="ECO:0000256" key="1">
    <source>
        <dbReference type="SAM" id="Phobius"/>
    </source>
</evidence>
<dbReference type="AlphaFoldDB" id="A0A1X7A6E5"/>
<dbReference type="EMBL" id="FWFX01000018">
    <property type="protein sequence ID" value="SLN71716.1"/>
    <property type="molecule type" value="Genomic_DNA"/>
</dbReference>
<gene>
    <name evidence="2" type="primary">mrpG</name>
    <name evidence="2" type="ORF">ROA7450_03953</name>
</gene>
<keyword evidence="1" id="KW-0472">Membrane</keyword>
<sequence>MGFIFEILIALFLIMSGIFGFVGSFGMIKLKDPMSRLHAPTKATTLGVGGVLLASIFHSVFIEQHLSLHELLITLFLFLTAPITALFIAKWHIHRHEKPSDLPDAGEDALWATHAVEQVENVPDHSKN</sequence>
<dbReference type="PANTHER" id="PTHR34703:SF1">
    <property type="entry name" value="ANTIPORTER SUBUNIT MNHG2-RELATED"/>
    <property type="match status" value="1"/>
</dbReference>
<evidence type="ECO:0000313" key="3">
    <source>
        <dbReference type="Proteomes" id="UP000193061"/>
    </source>
</evidence>
<keyword evidence="3" id="KW-1185">Reference proteome</keyword>
<dbReference type="NCBIfam" id="TIGR01300">
    <property type="entry name" value="CPA3_mnhG_phaG"/>
    <property type="match status" value="1"/>
</dbReference>